<feature type="binding site" evidence="4">
    <location>
        <position position="99"/>
    </location>
    <ligand>
        <name>GTP</name>
        <dbReference type="ChEBI" id="CHEBI:37565"/>
    </ligand>
</feature>
<dbReference type="GO" id="GO:0030010">
    <property type="term" value="P:establishment of cell polarity"/>
    <property type="evidence" value="ECO:0007669"/>
    <property type="project" value="UniProtKB-ARBA"/>
</dbReference>
<gene>
    <name evidence="7" type="ORF">CAOG_000011</name>
</gene>
<dbReference type="GO" id="GO:0046872">
    <property type="term" value="F:metal ion binding"/>
    <property type="evidence" value="ECO:0007669"/>
    <property type="project" value="UniProtKB-KW"/>
</dbReference>
<dbReference type="Proteomes" id="UP000008743">
    <property type="component" value="Unassembled WGS sequence"/>
</dbReference>
<proteinExistence type="inferred from homology"/>
<dbReference type="InterPro" id="IPR006689">
    <property type="entry name" value="Small_GTPase_ARF/SAR"/>
</dbReference>
<dbReference type="InParanoid" id="A0A0D2VF55"/>
<evidence type="ECO:0000256" key="1">
    <source>
        <dbReference type="ARBA" id="ARBA00010290"/>
    </source>
</evidence>
<dbReference type="PROSITE" id="PS51417">
    <property type="entry name" value="ARF"/>
    <property type="match status" value="1"/>
</dbReference>
<dbReference type="SMART" id="SM00177">
    <property type="entry name" value="ARF"/>
    <property type="match status" value="1"/>
</dbReference>
<dbReference type="SUPFAM" id="SSF52540">
    <property type="entry name" value="P-loop containing nucleoside triphosphate hydrolases"/>
    <property type="match status" value="1"/>
</dbReference>
<evidence type="ECO:0000256" key="2">
    <source>
        <dbReference type="ARBA" id="ARBA00022741"/>
    </source>
</evidence>
<evidence type="ECO:0000256" key="6">
    <source>
        <dbReference type="RuleBase" id="RU003925"/>
    </source>
</evidence>
<sequence length="208" mass="23673">MIVLLLSKLSNSFFGRAQFSFLDFKVFCEMGILFTKLSQLLWYQEQFKVIIVGLDNAGKTTILYKYLLNEVVVTSPTIGSNVEEVVYKNLHFLMWDIGGQETSRASWSTYYMYSKFVILVVDSTDRERLSLSREELFSMLAHEDLKHASLLVFANKQDLKGAMSASEISDQLNLHSIKDHAWHIQGCCALTGEGLNTGLDWLTNHVKS</sequence>
<evidence type="ECO:0000313" key="7">
    <source>
        <dbReference type="EMBL" id="KJE88347.1"/>
    </source>
</evidence>
<dbReference type="InterPro" id="IPR027417">
    <property type="entry name" value="P-loop_NTPase"/>
</dbReference>
<feature type="binding site" evidence="4">
    <location>
        <begin position="53"/>
        <end position="60"/>
    </location>
    <ligand>
        <name>GTP</name>
        <dbReference type="ChEBI" id="CHEBI:37565"/>
    </ligand>
</feature>
<keyword evidence="5" id="KW-0479">Metal-binding</keyword>
<dbReference type="PhylomeDB" id="A0A0D2VF55"/>
<organism evidence="7 8">
    <name type="scientific">Capsaspora owczarzaki (strain ATCC 30864)</name>
    <dbReference type="NCBI Taxonomy" id="595528"/>
    <lineage>
        <taxon>Eukaryota</taxon>
        <taxon>Filasterea</taxon>
        <taxon>Capsaspora</taxon>
    </lineage>
</organism>
<keyword evidence="8" id="KW-1185">Reference proteome</keyword>
<dbReference type="NCBIfam" id="TIGR00231">
    <property type="entry name" value="small_GTP"/>
    <property type="match status" value="1"/>
</dbReference>
<comment type="similarity">
    <text evidence="1 6">Belongs to the small GTPase superfamily. Arf family.</text>
</comment>
<evidence type="ECO:0000256" key="5">
    <source>
        <dbReference type="PIRSR" id="PIRSR606689-2"/>
    </source>
</evidence>
<keyword evidence="3 4" id="KW-0342">GTP-binding</keyword>
<dbReference type="InterPro" id="IPR024156">
    <property type="entry name" value="Small_GTPase_ARF"/>
</dbReference>
<dbReference type="FunFam" id="3.40.50.300:FF:000412">
    <property type="entry name" value="ADP-ribosylation factor 1"/>
    <property type="match status" value="1"/>
</dbReference>
<evidence type="ECO:0000256" key="3">
    <source>
        <dbReference type="ARBA" id="ARBA00023134"/>
    </source>
</evidence>
<keyword evidence="5" id="KW-0460">Magnesium</keyword>
<dbReference type="eggNOG" id="KOG0070">
    <property type="taxonomic scope" value="Eukaryota"/>
</dbReference>
<evidence type="ECO:0000256" key="4">
    <source>
        <dbReference type="PIRSR" id="PIRSR606689-1"/>
    </source>
</evidence>
<dbReference type="EMBL" id="KE346360">
    <property type="protein sequence ID" value="KJE88347.1"/>
    <property type="molecule type" value="Genomic_DNA"/>
</dbReference>
<dbReference type="AlphaFoldDB" id="A0A0D2VF55"/>
<dbReference type="InterPro" id="IPR005225">
    <property type="entry name" value="Small_GTP-bd"/>
</dbReference>
<feature type="binding site" evidence="5">
    <location>
        <position position="77"/>
    </location>
    <ligand>
        <name>Mg(2+)</name>
        <dbReference type="ChEBI" id="CHEBI:18420"/>
    </ligand>
</feature>
<dbReference type="GO" id="GO:0005525">
    <property type="term" value="F:GTP binding"/>
    <property type="evidence" value="ECO:0007669"/>
    <property type="project" value="UniProtKB-KW"/>
</dbReference>
<evidence type="ECO:0000313" key="8">
    <source>
        <dbReference type="Proteomes" id="UP000008743"/>
    </source>
</evidence>
<feature type="binding site" evidence="5">
    <location>
        <position position="60"/>
    </location>
    <ligand>
        <name>Mg(2+)</name>
        <dbReference type="ChEBI" id="CHEBI:18420"/>
    </ligand>
</feature>
<feature type="binding site" evidence="4">
    <location>
        <begin position="155"/>
        <end position="158"/>
    </location>
    <ligand>
        <name>GTP</name>
        <dbReference type="ChEBI" id="CHEBI:37565"/>
    </ligand>
</feature>
<accession>A0A0D2VF55</accession>
<dbReference type="Gene3D" id="3.40.50.300">
    <property type="entry name" value="P-loop containing nucleotide triphosphate hydrolases"/>
    <property type="match status" value="1"/>
</dbReference>
<protein>
    <submittedName>
        <fullName evidence="7">ARF-like protein</fullName>
    </submittedName>
</protein>
<reference evidence="8" key="1">
    <citation type="submission" date="2011-02" db="EMBL/GenBank/DDBJ databases">
        <title>The Genome Sequence of Capsaspora owczarzaki ATCC 30864.</title>
        <authorList>
            <person name="Russ C."/>
            <person name="Cuomo C."/>
            <person name="Burger G."/>
            <person name="Gray M.W."/>
            <person name="Holland P.W.H."/>
            <person name="King N."/>
            <person name="Lang F.B.F."/>
            <person name="Roger A.J."/>
            <person name="Ruiz-Trillo I."/>
            <person name="Young S.K."/>
            <person name="Zeng Q."/>
            <person name="Gargeya S."/>
            <person name="Alvarado L."/>
            <person name="Berlin A."/>
            <person name="Chapman S.B."/>
            <person name="Chen Z."/>
            <person name="Freedman E."/>
            <person name="Gellesch M."/>
            <person name="Goldberg J."/>
            <person name="Griggs A."/>
            <person name="Gujja S."/>
            <person name="Heilman E."/>
            <person name="Heiman D."/>
            <person name="Howarth C."/>
            <person name="Mehta T."/>
            <person name="Neiman D."/>
            <person name="Pearson M."/>
            <person name="Roberts A."/>
            <person name="Saif S."/>
            <person name="Shea T."/>
            <person name="Shenoy N."/>
            <person name="Sisk P."/>
            <person name="Stolte C."/>
            <person name="Sykes S."/>
            <person name="White J."/>
            <person name="Yandava C."/>
            <person name="Haas B."/>
            <person name="Nusbaum C."/>
            <person name="Birren B."/>
        </authorList>
    </citation>
    <scope>NUCLEOTIDE SEQUENCE</scope>
    <source>
        <strain evidence="8">ATCC 30864</strain>
    </source>
</reference>
<keyword evidence="2 4" id="KW-0547">Nucleotide-binding</keyword>
<dbReference type="PRINTS" id="PR00328">
    <property type="entry name" value="SAR1GTPBP"/>
</dbReference>
<dbReference type="OrthoDB" id="2011769at2759"/>
<dbReference type="GO" id="GO:0003924">
    <property type="term" value="F:GTPase activity"/>
    <property type="evidence" value="ECO:0007669"/>
    <property type="project" value="InterPro"/>
</dbReference>
<dbReference type="STRING" id="595528.A0A0D2VF55"/>
<name>A0A0D2VF55_CAPO3</name>
<dbReference type="CDD" id="cd04153">
    <property type="entry name" value="Arl5_Arl8"/>
    <property type="match status" value="1"/>
</dbReference>
<dbReference type="PANTHER" id="PTHR11711">
    <property type="entry name" value="ADP RIBOSYLATION FACTOR-RELATED"/>
    <property type="match status" value="1"/>
</dbReference>
<dbReference type="Pfam" id="PF00025">
    <property type="entry name" value="Arf"/>
    <property type="match status" value="1"/>
</dbReference>
<dbReference type="SMART" id="SM00178">
    <property type="entry name" value="SAR"/>
    <property type="match status" value="1"/>
</dbReference>